<accession>A0A5N6YTT9</accession>
<name>A0A5N6YTT9_9EURO</name>
<dbReference type="PANTHER" id="PTHR21310:SF37">
    <property type="entry name" value="AMINOGLYCOSIDE PHOSPHOTRANSFERASE DOMAIN-CONTAINING PROTEIN"/>
    <property type="match status" value="1"/>
</dbReference>
<dbReference type="EMBL" id="ML739558">
    <property type="protein sequence ID" value="KAE8348323.1"/>
    <property type="molecule type" value="Genomic_DNA"/>
</dbReference>
<reference evidence="2" key="1">
    <citation type="submission" date="2019-04" db="EMBL/GenBank/DDBJ databases">
        <title>Friends and foes A comparative genomics studyof 23 Aspergillus species from section Flavi.</title>
        <authorList>
            <consortium name="DOE Joint Genome Institute"/>
            <person name="Kjaerbolling I."/>
            <person name="Vesth T."/>
            <person name="Frisvad J.C."/>
            <person name="Nybo J.L."/>
            <person name="Theobald S."/>
            <person name="Kildgaard S."/>
            <person name="Isbrandt T."/>
            <person name="Kuo A."/>
            <person name="Sato A."/>
            <person name="Lyhne E.K."/>
            <person name="Kogle M.E."/>
            <person name="Wiebenga A."/>
            <person name="Kun R.S."/>
            <person name="Lubbers R.J."/>
            <person name="Makela M.R."/>
            <person name="Barry K."/>
            <person name="Chovatia M."/>
            <person name="Clum A."/>
            <person name="Daum C."/>
            <person name="Haridas S."/>
            <person name="He G."/>
            <person name="LaButti K."/>
            <person name="Lipzen A."/>
            <person name="Mondo S."/>
            <person name="Riley R."/>
            <person name="Salamov A."/>
            <person name="Simmons B.A."/>
            <person name="Magnuson J.K."/>
            <person name="Henrissat B."/>
            <person name="Mortensen U.H."/>
            <person name="Larsen T.O."/>
            <person name="Devries R.P."/>
            <person name="Grigoriev I.V."/>
            <person name="Machida M."/>
            <person name="Baker S.E."/>
            <person name="Andersen M.R."/>
        </authorList>
    </citation>
    <scope>NUCLEOTIDE SEQUENCE [LARGE SCALE GENOMIC DNA]</scope>
    <source>
        <strain evidence="2">CBS 553.77</strain>
    </source>
</reference>
<dbReference type="InterPro" id="IPR051678">
    <property type="entry name" value="AGP_Transferase"/>
</dbReference>
<sequence>MLQQQHLLTGLITYSIAKEREDNVLHQLGYFDQRALFFSRLNEKVPWMKRIVAHHLNLGSPQQCHVAGSEDWIHGSFNVCVPIRIDNWCHRKQPGHRVMLRFPLPYRLGETFNPGNCNEKLRCEAGTYAWLRQNCPNIPIPQLYGFGVSTGESFTQIENLPFFTRSFNALRRWCLSVAGLEVPSCYALHNRPEPHQAEVGYLLIQYIEESQGTMLSNTWLDNQLDSTLRTNFFRGLSQILLTLHQTSLSGIGSFVIDDKGYLRLNNRPLTMEIHMLENEAIPTDISRNYTYSTVDAYTGDLLRIHDSRLRHQPNAVNNVDDCSTQMSTLAVMRGILPISFSREFHRGPFTFSFTDLHQSNIFVDSNWNITCLVDLEWACSRPIEMIELPYWLTGKGVDEIDAGEYDVRRRELMDILVLEEKNCPGMVPRLSDVFEKTWAKGIFWITLGLSSPSGLFTIFKDHICPGFYSDQIDIGDIAFFWTKDAPNFIADKVADKKDYDHDLQLAFTSPQTLSPASLS</sequence>
<evidence type="ECO:0000313" key="2">
    <source>
        <dbReference type="Proteomes" id="UP000327118"/>
    </source>
</evidence>
<dbReference type="SUPFAM" id="SSF56112">
    <property type="entry name" value="Protein kinase-like (PK-like)"/>
    <property type="match status" value="1"/>
</dbReference>
<gene>
    <name evidence="1" type="ORF">BDV28DRAFT_97739</name>
</gene>
<dbReference type="PANTHER" id="PTHR21310">
    <property type="entry name" value="AMINOGLYCOSIDE PHOSPHOTRANSFERASE-RELATED-RELATED"/>
    <property type="match status" value="1"/>
</dbReference>
<dbReference type="InterPro" id="IPR011009">
    <property type="entry name" value="Kinase-like_dom_sf"/>
</dbReference>
<keyword evidence="2" id="KW-1185">Reference proteome</keyword>
<protein>
    <recommendedName>
        <fullName evidence="3">Aminoglycoside phosphotransferase domain-containing protein</fullName>
    </recommendedName>
</protein>
<dbReference type="OrthoDB" id="3645574at2759"/>
<evidence type="ECO:0000313" key="1">
    <source>
        <dbReference type="EMBL" id="KAE8348323.1"/>
    </source>
</evidence>
<organism evidence="1 2">
    <name type="scientific">Aspergillus coremiiformis</name>
    <dbReference type="NCBI Taxonomy" id="138285"/>
    <lineage>
        <taxon>Eukaryota</taxon>
        <taxon>Fungi</taxon>
        <taxon>Dikarya</taxon>
        <taxon>Ascomycota</taxon>
        <taxon>Pezizomycotina</taxon>
        <taxon>Eurotiomycetes</taxon>
        <taxon>Eurotiomycetidae</taxon>
        <taxon>Eurotiales</taxon>
        <taxon>Aspergillaceae</taxon>
        <taxon>Aspergillus</taxon>
        <taxon>Aspergillus subgen. Circumdati</taxon>
    </lineage>
</organism>
<evidence type="ECO:0008006" key="3">
    <source>
        <dbReference type="Google" id="ProtNLM"/>
    </source>
</evidence>
<dbReference type="Proteomes" id="UP000327118">
    <property type="component" value="Unassembled WGS sequence"/>
</dbReference>
<proteinExistence type="predicted"/>
<dbReference type="AlphaFoldDB" id="A0A5N6YTT9"/>